<dbReference type="InterPro" id="IPR036394">
    <property type="entry name" value="Ribosomal_uL22_sf"/>
</dbReference>
<proteinExistence type="inferred from homology"/>
<evidence type="ECO:0000313" key="12">
    <source>
        <dbReference type="EMBL" id="OGG43897.1"/>
    </source>
</evidence>
<dbReference type="InterPro" id="IPR018260">
    <property type="entry name" value="Ribosomal_uL22_CS"/>
</dbReference>
<keyword evidence="2 7" id="KW-0699">rRNA-binding</keyword>
<dbReference type="PANTHER" id="PTHR13501">
    <property type="entry name" value="CHLOROPLAST 50S RIBOSOMAL PROTEIN L22-RELATED"/>
    <property type="match status" value="1"/>
</dbReference>
<evidence type="ECO:0000256" key="10">
    <source>
        <dbReference type="RuleBase" id="RU004008"/>
    </source>
</evidence>
<feature type="region of interest" description="Disordered" evidence="11">
    <location>
        <begin position="103"/>
        <end position="125"/>
    </location>
</feature>
<dbReference type="GO" id="GO:0003735">
    <property type="term" value="F:structural constituent of ribosome"/>
    <property type="evidence" value="ECO:0007669"/>
    <property type="project" value="InterPro"/>
</dbReference>
<organism evidence="12 13">
    <name type="scientific">Candidatus Kaiserbacteria bacterium RIFCSPHIGHO2_01_FULL_48_10</name>
    <dbReference type="NCBI Taxonomy" id="1798476"/>
    <lineage>
        <taxon>Bacteria</taxon>
        <taxon>Candidatus Kaiseribacteriota</taxon>
    </lineage>
</organism>
<sequence length="125" mass="13772">MKATLTNYRQSPRKTRLVTEVVKGKSVSEALTALKFLNKRGAAPIAKLIRSAATNAEKQGENARDLFVKQVTVDKGIVAKRFMPRAFGRAAPIRHRMSHVTVTLGKGTGTKKKTRRTKTATRSPI</sequence>
<name>A0A1F6C4X8_9BACT</name>
<evidence type="ECO:0000313" key="13">
    <source>
        <dbReference type="Proteomes" id="UP000178249"/>
    </source>
</evidence>
<feature type="compositionally biased region" description="Basic residues" evidence="11">
    <location>
        <begin position="109"/>
        <end position="119"/>
    </location>
</feature>
<reference evidence="12 13" key="1">
    <citation type="journal article" date="2016" name="Nat. Commun.">
        <title>Thousands of microbial genomes shed light on interconnected biogeochemical processes in an aquifer system.</title>
        <authorList>
            <person name="Anantharaman K."/>
            <person name="Brown C.T."/>
            <person name="Hug L.A."/>
            <person name="Sharon I."/>
            <person name="Castelle C.J."/>
            <person name="Probst A.J."/>
            <person name="Thomas B.C."/>
            <person name="Singh A."/>
            <person name="Wilkins M.J."/>
            <person name="Karaoz U."/>
            <person name="Brodie E.L."/>
            <person name="Williams K.H."/>
            <person name="Hubbard S.S."/>
            <person name="Banfield J.F."/>
        </authorList>
    </citation>
    <scope>NUCLEOTIDE SEQUENCE [LARGE SCALE GENOMIC DNA]</scope>
</reference>
<dbReference type="EMBL" id="MFKP01000028">
    <property type="protein sequence ID" value="OGG43897.1"/>
    <property type="molecule type" value="Genomic_DNA"/>
</dbReference>
<keyword evidence="4 7" id="KW-0689">Ribosomal protein</keyword>
<dbReference type="Gene3D" id="3.90.470.10">
    <property type="entry name" value="Ribosomal protein L22/L17"/>
    <property type="match status" value="1"/>
</dbReference>
<dbReference type="InterPro" id="IPR001063">
    <property type="entry name" value="Ribosomal_uL22"/>
</dbReference>
<comment type="subunit">
    <text evidence="7 9">Part of the 50S ribosomal subunit.</text>
</comment>
<dbReference type="PROSITE" id="PS00464">
    <property type="entry name" value="RIBOSOMAL_L22"/>
    <property type="match status" value="1"/>
</dbReference>
<dbReference type="GO" id="GO:0006412">
    <property type="term" value="P:translation"/>
    <property type="evidence" value="ECO:0007669"/>
    <property type="project" value="UniProtKB-UniRule"/>
</dbReference>
<dbReference type="GO" id="GO:0019843">
    <property type="term" value="F:rRNA binding"/>
    <property type="evidence" value="ECO:0007669"/>
    <property type="project" value="UniProtKB-UniRule"/>
</dbReference>
<comment type="caution">
    <text evidence="12">The sequence shown here is derived from an EMBL/GenBank/DDBJ whole genome shotgun (WGS) entry which is preliminary data.</text>
</comment>
<evidence type="ECO:0000256" key="7">
    <source>
        <dbReference type="HAMAP-Rule" id="MF_01331"/>
    </source>
</evidence>
<keyword evidence="5 7" id="KW-0687">Ribonucleoprotein</keyword>
<evidence type="ECO:0000256" key="1">
    <source>
        <dbReference type="ARBA" id="ARBA00009451"/>
    </source>
</evidence>
<dbReference type="PANTHER" id="PTHR13501:SF8">
    <property type="entry name" value="LARGE RIBOSOMAL SUBUNIT PROTEIN UL22M"/>
    <property type="match status" value="1"/>
</dbReference>
<keyword evidence="3 7" id="KW-0694">RNA-binding</keyword>
<gene>
    <name evidence="7" type="primary">rplV</name>
    <name evidence="12" type="ORF">A2841_01710</name>
</gene>
<evidence type="ECO:0000256" key="2">
    <source>
        <dbReference type="ARBA" id="ARBA00022730"/>
    </source>
</evidence>
<dbReference type="NCBIfam" id="TIGR01044">
    <property type="entry name" value="rplV_bact"/>
    <property type="match status" value="1"/>
</dbReference>
<dbReference type="CDD" id="cd00336">
    <property type="entry name" value="Ribosomal_L22"/>
    <property type="match status" value="1"/>
</dbReference>
<evidence type="ECO:0000256" key="3">
    <source>
        <dbReference type="ARBA" id="ARBA00022884"/>
    </source>
</evidence>
<comment type="function">
    <text evidence="7 10">This protein binds specifically to 23S rRNA; its binding is stimulated by other ribosomal proteins, e.g., L4, L17, and L20. It is important during the early stages of 50S assembly. It makes multiple contacts with different domains of the 23S rRNA in the assembled 50S subunit and ribosome.</text>
</comment>
<dbReference type="InterPro" id="IPR005727">
    <property type="entry name" value="Ribosomal_uL22_bac/chlpt-type"/>
</dbReference>
<comment type="function">
    <text evidence="7">The globular domain of the protein is located near the polypeptide exit tunnel on the outside of the subunit, while an extended beta-hairpin is found that lines the wall of the exit tunnel in the center of the 70S ribosome.</text>
</comment>
<dbReference type="SUPFAM" id="SSF54843">
    <property type="entry name" value="Ribosomal protein L22"/>
    <property type="match status" value="1"/>
</dbReference>
<evidence type="ECO:0000256" key="8">
    <source>
        <dbReference type="RuleBase" id="RU004005"/>
    </source>
</evidence>
<dbReference type="HAMAP" id="MF_01331_B">
    <property type="entry name" value="Ribosomal_uL22_B"/>
    <property type="match status" value="1"/>
</dbReference>
<dbReference type="AlphaFoldDB" id="A0A1F6C4X8"/>
<dbReference type="Pfam" id="PF00237">
    <property type="entry name" value="Ribosomal_L22"/>
    <property type="match status" value="1"/>
</dbReference>
<dbReference type="GO" id="GO:0022625">
    <property type="term" value="C:cytosolic large ribosomal subunit"/>
    <property type="evidence" value="ECO:0007669"/>
    <property type="project" value="TreeGrafter"/>
</dbReference>
<comment type="similarity">
    <text evidence="1 7 8">Belongs to the universal ribosomal protein uL22 family.</text>
</comment>
<evidence type="ECO:0000256" key="11">
    <source>
        <dbReference type="SAM" id="MobiDB-lite"/>
    </source>
</evidence>
<evidence type="ECO:0000256" key="4">
    <source>
        <dbReference type="ARBA" id="ARBA00022980"/>
    </source>
</evidence>
<accession>A0A1F6C4X8</accession>
<evidence type="ECO:0000256" key="9">
    <source>
        <dbReference type="RuleBase" id="RU004006"/>
    </source>
</evidence>
<dbReference type="InterPro" id="IPR047867">
    <property type="entry name" value="Ribosomal_uL22_bac/org-type"/>
</dbReference>
<evidence type="ECO:0000256" key="5">
    <source>
        <dbReference type="ARBA" id="ARBA00023274"/>
    </source>
</evidence>
<protein>
    <recommendedName>
        <fullName evidence="6 7">Large ribosomal subunit protein uL22</fullName>
    </recommendedName>
</protein>
<evidence type="ECO:0000256" key="6">
    <source>
        <dbReference type="ARBA" id="ARBA00035207"/>
    </source>
</evidence>
<dbReference type="Proteomes" id="UP000178249">
    <property type="component" value="Unassembled WGS sequence"/>
</dbReference>